<gene>
    <name evidence="1" type="ORF">PPRIM_AZ9-3.1.T0290005</name>
</gene>
<proteinExistence type="predicted"/>
<name>A0A8S1KW56_PARPR</name>
<comment type="caution">
    <text evidence="1">The sequence shown here is derived from an EMBL/GenBank/DDBJ whole genome shotgun (WGS) entry which is preliminary data.</text>
</comment>
<sequence>MINMRVIRKINSFPIWNQIMDNIILTDNLKAQYSYSKFFQRKNLIKAQSFNRSKGHNRDSSSSRGQKFDQDGLCSGQFVDFSPLVDLIREEGLLQIEFFIQAFGLEDQNQESWVSILMLFNQLEAYKAQRTFQIIRHQQTQIPFLKQLGGRLIRLIDCLQSHLG</sequence>
<evidence type="ECO:0000313" key="1">
    <source>
        <dbReference type="EMBL" id="CAD8059468.1"/>
    </source>
</evidence>
<organism evidence="1 2">
    <name type="scientific">Paramecium primaurelia</name>
    <dbReference type="NCBI Taxonomy" id="5886"/>
    <lineage>
        <taxon>Eukaryota</taxon>
        <taxon>Sar</taxon>
        <taxon>Alveolata</taxon>
        <taxon>Ciliophora</taxon>
        <taxon>Intramacronucleata</taxon>
        <taxon>Oligohymenophorea</taxon>
        <taxon>Peniculida</taxon>
        <taxon>Parameciidae</taxon>
        <taxon>Paramecium</taxon>
    </lineage>
</organism>
<evidence type="ECO:0000313" key="2">
    <source>
        <dbReference type="Proteomes" id="UP000688137"/>
    </source>
</evidence>
<protein>
    <submittedName>
        <fullName evidence="1">Uncharacterized protein</fullName>
    </submittedName>
</protein>
<accession>A0A8S1KW56</accession>
<dbReference type="EMBL" id="CAJJDM010000028">
    <property type="protein sequence ID" value="CAD8059468.1"/>
    <property type="molecule type" value="Genomic_DNA"/>
</dbReference>
<keyword evidence="2" id="KW-1185">Reference proteome</keyword>
<dbReference type="Proteomes" id="UP000688137">
    <property type="component" value="Unassembled WGS sequence"/>
</dbReference>
<reference evidence="1" key="1">
    <citation type="submission" date="2021-01" db="EMBL/GenBank/DDBJ databases">
        <authorList>
            <consortium name="Genoscope - CEA"/>
            <person name="William W."/>
        </authorList>
    </citation>
    <scope>NUCLEOTIDE SEQUENCE</scope>
</reference>
<dbReference type="AlphaFoldDB" id="A0A8S1KW56"/>